<keyword evidence="5 7" id="KW-1133">Transmembrane helix</keyword>
<comment type="subcellular location">
    <subcellularLocation>
        <location evidence="1 7">Cell membrane</location>
        <topology evidence="1 7">Multi-pass membrane protein</topology>
    </subcellularLocation>
</comment>
<evidence type="ECO:0000256" key="4">
    <source>
        <dbReference type="ARBA" id="ARBA00022692"/>
    </source>
</evidence>
<evidence type="ECO:0000256" key="3">
    <source>
        <dbReference type="ARBA" id="ARBA00022475"/>
    </source>
</evidence>
<dbReference type="Proteomes" id="UP000776252">
    <property type="component" value="Unassembled WGS sequence"/>
</dbReference>
<evidence type="ECO:0000259" key="8">
    <source>
        <dbReference type="PROSITE" id="PS50928"/>
    </source>
</evidence>
<dbReference type="PANTHER" id="PTHR30193:SF37">
    <property type="entry name" value="INNER MEMBRANE ABC TRANSPORTER PERMEASE PROTEIN YCJO"/>
    <property type="match status" value="1"/>
</dbReference>
<feature type="transmembrane region" description="Helical" evidence="7">
    <location>
        <begin position="167"/>
        <end position="188"/>
    </location>
</feature>
<accession>A0ABS6BYX2</accession>
<feature type="domain" description="ABC transmembrane type-1" evidence="8">
    <location>
        <begin position="75"/>
        <end position="292"/>
    </location>
</feature>
<reference evidence="9 10" key="1">
    <citation type="submission" date="2021-06" db="EMBL/GenBank/DDBJ databases">
        <title>Clostridia strains as spoilage organisms.</title>
        <authorList>
            <person name="Wambui J."/>
            <person name="Stephan R."/>
            <person name="Stevens M.J.A."/>
        </authorList>
    </citation>
    <scope>NUCLEOTIDE SEQUENCE [LARGE SCALE GENOMIC DNA]</scope>
    <source>
        <strain evidence="9 10">DSM 14204</strain>
    </source>
</reference>
<organism evidence="9 10">
    <name type="scientific">Clostridium frigoris</name>
    <dbReference type="NCBI Taxonomy" id="205327"/>
    <lineage>
        <taxon>Bacteria</taxon>
        <taxon>Bacillati</taxon>
        <taxon>Bacillota</taxon>
        <taxon>Clostridia</taxon>
        <taxon>Eubacteriales</taxon>
        <taxon>Clostridiaceae</taxon>
        <taxon>Clostridium</taxon>
    </lineage>
</organism>
<dbReference type="CDD" id="cd06261">
    <property type="entry name" value="TM_PBP2"/>
    <property type="match status" value="1"/>
</dbReference>
<keyword evidence="6 7" id="KW-0472">Membrane</keyword>
<evidence type="ECO:0000256" key="5">
    <source>
        <dbReference type="ARBA" id="ARBA00022989"/>
    </source>
</evidence>
<name>A0ABS6BYX2_9CLOT</name>
<dbReference type="PANTHER" id="PTHR30193">
    <property type="entry name" value="ABC TRANSPORTER PERMEASE PROTEIN"/>
    <property type="match status" value="1"/>
</dbReference>
<dbReference type="InterPro" id="IPR000515">
    <property type="entry name" value="MetI-like"/>
</dbReference>
<evidence type="ECO:0000256" key="1">
    <source>
        <dbReference type="ARBA" id="ARBA00004651"/>
    </source>
</evidence>
<dbReference type="InterPro" id="IPR051393">
    <property type="entry name" value="ABC_transporter_permease"/>
</dbReference>
<proteinExistence type="inferred from homology"/>
<gene>
    <name evidence="9" type="ORF">KPL37_19170</name>
</gene>
<sequence>MGGVTLVKGKIDREKYGLLFIAPFFITFLIFQLYPMIYSLYVSFIKWDGMSKNIKFVGLANYSRLFVDPVFLKSIANTWIMWLCGGIPQLLLALILAVVLNEARLRGKDIFRAVYFFPNLVTATLIGILFAFLFDWQAGTVNKILMNIHLIKEPINFLMSEGYSRGIVSLTSFWMWFGYSMIIFMAGIKNIPEELYEAATVDGASKTQKFWSITIPLLRPTILFSVITSLIGGMQSFDIPYALSNGSGDPNNATMTMVMYLYRTAFVNNNYGYGAAVGYALFVIILVFAIISFKFINRNADDYE</sequence>
<comment type="similarity">
    <text evidence="7">Belongs to the binding-protein-dependent transport system permease family.</text>
</comment>
<feature type="transmembrane region" description="Helical" evidence="7">
    <location>
        <begin position="16"/>
        <end position="41"/>
    </location>
</feature>
<comment type="caution">
    <text evidence="9">The sequence shown here is derived from an EMBL/GenBank/DDBJ whole genome shotgun (WGS) entry which is preliminary data.</text>
</comment>
<feature type="transmembrane region" description="Helical" evidence="7">
    <location>
        <begin position="271"/>
        <end position="293"/>
    </location>
</feature>
<evidence type="ECO:0000256" key="7">
    <source>
        <dbReference type="RuleBase" id="RU363032"/>
    </source>
</evidence>
<keyword evidence="4 7" id="KW-0812">Transmembrane</keyword>
<feature type="transmembrane region" description="Helical" evidence="7">
    <location>
        <begin position="217"/>
        <end position="237"/>
    </location>
</feature>
<evidence type="ECO:0000313" key="10">
    <source>
        <dbReference type="Proteomes" id="UP000776252"/>
    </source>
</evidence>
<evidence type="ECO:0000256" key="2">
    <source>
        <dbReference type="ARBA" id="ARBA00022448"/>
    </source>
</evidence>
<dbReference type="PROSITE" id="PS50928">
    <property type="entry name" value="ABC_TM1"/>
    <property type="match status" value="1"/>
</dbReference>
<feature type="transmembrane region" description="Helical" evidence="7">
    <location>
        <begin position="113"/>
        <end position="134"/>
    </location>
</feature>
<dbReference type="EMBL" id="JAHLDV010000110">
    <property type="protein sequence ID" value="MBU3161807.1"/>
    <property type="molecule type" value="Genomic_DNA"/>
</dbReference>
<keyword evidence="3" id="KW-1003">Cell membrane</keyword>
<feature type="transmembrane region" description="Helical" evidence="7">
    <location>
        <begin position="79"/>
        <end position="101"/>
    </location>
</feature>
<keyword evidence="10" id="KW-1185">Reference proteome</keyword>
<keyword evidence="2 7" id="KW-0813">Transport</keyword>
<protein>
    <submittedName>
        <fullName evidence="9">Sugar ABC transporter permease</fullName>
    </submittedName>
</protein>
<evidence type="ECO:0000256" key="6">
    <source>
        <dbReference type="ARBA" id="ARBA00023136"/>
    </source>
</evidence>
<dbReference type="Pfam" id="PF00528">
    <property type="entry name" value="BPD_transp_1"/>
    <property type="match status" value="1"/>
</dbReference>
<evidence type="ECO:0000313" key="9">
    <source>
        <dbReference type="EMBL" id="MBU3161807.1"/>
    </source>
</evidence>